<dbReference type="InterPro" id="IPR019931">
    <property type="entry name" value="LPXTG_anchor"/>
</dbReference>
<evidence type="ECO:0000256" key="4">
    <source>
        <dbReference type="ARBA" id="ARBA00023088"/>
    </source>
</evidence>
<dbReference type="InterPro" id="IPR005046">
    <property type="entry name" value="DUF285"/>
</dbReference>
<dbReference type="Proteomes" id="UP001194632">
    <property type="component" value="Unassembled WGS sequence"/>
</dbReference>
<evidence type="ECO:0000256" key="2">
    <source>
        <dbReference type="ARBA" id="ARBA00022525"/>
    </source>
</evidence>
<dbReference type="RefSeq" id="WP_195749784.1">
    <property type="nucleotide sequence ID" value="NZ_CP197205.1"/>
</dbReference>
<dbReference type="SUPFAM" id="SSF52058">
    <property type="entry name" value="L domain-like"/>
    <property type="match status" value="1"/>
</dbReference>
<dbReference type="NCBIfam" id="TIGR01167">
    <property type="entry name" value="LPXTG_anchor"/>
    <property type="match status" value="1"/>
</dbReference>
<dbReference type="InterPro" id="IPR032675">
    <property type="entry name" value="LRR_dom_sf"/>
</dbReference>
<keyword evidence="2" id="KW-0964">Secreted</keyword>
<accession>A0AB73HI49</accession>
<feature type="compositionally biased region" description="Polar residues" evidence="5">
    <location>
        <begin position="627"/>
        <end position="641"/>
    </location>
</feature>
<comment type="caution">
    <text evidence="7">The sequence shown here is derived from an EMBL/GenBank/DDBJ whole genome shotgun (WGS) entry which is preliminary data.</text>
</comment>
<dbReference type="Gene3D" id="3.80.10.10">
    <property type="entry name" value="Ribonuclease Inhibitor"/>
    <property type="match status" value="2"/>
</dbReference>
<dbReference type="EMBL" id="JADOFP010000005">
    <property type="protein sequence ID" value="MBF7115227.1"/>
    <property type="molecule type" value="Genomic_DNA"/>
</dbReference>
<evidence type="ECO:0000256" key="5">
    <source>
        <dbReference type="SAM" id="MobiDB-lite"/>
    </source>
</evidence>
<dbReference type="Pfam" id="PF07523">
    <property type="entry name" value="Big_3"/>
    <property type="match status" value="4"/>
</dbReference>
<evidence type="ECO:0000259" key="6">
    <source>
        <dbReference type="PROSITE" id="PS50847"/>
    </source>
</evidence>
<dbReference type="Gene3D" id="2.60.40.10">
    <property type="entry name" value="Immunoglobulins"/>
    <property type="match status" value="4"/>
</dbReference>
<dbReference type="InterPro" id="IPR013783">
    <property type="entry name" value="Ig-like_fold"/>
</dbReference>
<evidence type="ECO:0000313" key="7">
    <source>
        <dbReference type="EMBL" id="MBF7115227.1"/>
    </source>
</evidence>
<protein>
    <submittedName>
        <fullName evidence="7">Bacterial Ig-like domain-containing protein</fullName>
    </submittedName>
</protein>
<dbReference type="Pfam" id="PF00746">
    <property type="entry name" value="Gram_pos_anchor"/>
    <property type="match status" value="1"/>
</dbReference>
<sequence length="712" mass="76209">MFYTFLKDGLITVLDVSNWDVSNVEKFTGTFSGMSGVKTLDVSHWDTGSATAKGSLFQDTNSLSTLDVSNWNVSNVLSLDFTFLNTGVKTLDVSKWDVSKVTNFFGTFEGVKFSRLDVSDWKTVSATNMSYMFCGSSFGTLNISNLNTDHVVDMSLMFNGIDVKSLDLSSFNTSNVTNMKSMFHGAKSIYKLDISNFDMGKVTNKEGMLTDLTSLRVLVLGSNTIINGTGLSEPNFKGTSNRWVAVAGGNENNPYGAKYYTSTDLMAAYNSSMSDTYVIGEDKSSIAGHDSTIIAGPNSKWTSSDNFSSGTGIDGSPLDFSKVVVGGTVDTETPGNYDVSYTYTDEAGKEVMDTITVHVVASQVSIAGHDSTIIAGPNSKWNAKDNFDSVTDAEGNPVELNKVSVTGEANAQVPGDYEITYSYTDIYGNEANETITVHVIASQASVAGHDSTIIAGPNSKWNASDNFDSATDAEGNLVEFKDVTANSQVDTQVPGNYDVVYSYIDAYGNKVSKTITVHVIASQAGIDSHDSTIIAGSNSKWNTSDNLDSATDAEGNPVELNKVSVTGEANTQVPGDYEITYSYTDIYGNEVSKTITVHVIASATPNTPSNPDRPDKSADTDVPDTSMKPSNSDTVGLPTKSKSNNLVKITNKRVANIVPAKKHSKPISTSKVNTLPQTGENDSNIETTIGVMGLLASVMGLIGFGKRRNRED</sequence>
<dbReference type="NCBIfam" id="TIGR02167">
    <property type="entry name" value="Liste_lipo_26"/>
    <property type="match status" value="6"/>
</dbReference>
<dbReference type="InterPro" id="IPR022038">
    <property type="entry name" value="Ig-like_bact"/>
</dbReference>
<dbReference type="PROSITE" id="PS50847">
    <property type="entry name" value="GRAM_POS_ANCHORING"/>
    <property type="match status" value="1"/>
</dbReference>
<evidence type="ECO:0000256" key="1">
    <source>
        <dbReference type="ARBA" id="ARBA00022512"/>
    </source>
</evidence>
<keyword evidence="4" id="KW-0572">Peptidoglycan-anchor</keyword>
<gene>
    <name evidence="7" type="ORF">ITQ90_06995</name>
</gene>
<dbReference type="InterPro" id="IPR011889">
    <property type="entry name" value="Liste_lipo_26"/>
</dbReference>
<keyword evidence="3" id="KW-0732">Signal</keyword>
<evidence type="ECO:0000313" key="8">
    <source>
        <dbReference type="Proteomes" id="UP001194632"/>
    </source>
</evidence>
<proteinExistence type="predicted"/>
<feature type="domain" description="Gram-positive cocci surface proteins LPxTG" evidence="6">
    <location>
        <begin position="675"/>
        <end position="712"/>
    </location>
</feature>
<reference evidence="7" key="1">
    <citation type="submission" date="2020-11" db="EMBL/GenBank/DDBJ databases">
        <title>Antibiotic susceptibility profiles of Pediococcus pentosaceus from various origins and their implications for the safety assessment of strains with food-technology applications.</title>
        <authorList>
            <person name="Shani N."/>
            <person name="Oberhaensli S."/>
            <person name="Arias E."/>
        </authorList>
    </citation>
    <scope>NUCLEOTIDE SEQUENCE</scope>
    <source>
        <strain evidence="7">FAM 24207</strain>
    </source>
</reference>
<organism evidence="7 8">
    <name type="scientific">Pediococcus pentosaceus</name>
    <dbReference type="NCBI Taxonomy" id="1255"/>
    <lineage>
        <taxon>Bacteria</taxon>
        <taxon>Bacillati</taxon>
        <taxon>Bacillota</taxon>
        <taxon>Bacilli</taxon>
        <taxon>Lactobacillales</taxon>
        <taxon>Lactobacillaceae</taxon>
        <taxon>Pediococcus</taxon>
    </lineage>
</organism>
<keyword evidence="1" id="KW-0134">Cell wall</keyword>
<dbReference type="AlphaFoldDB" id="A0AB73HI49"/>
<feature type="region of interest" description="Disordered" evidence="5">
    <location>
        <begin position="603"/>
        <end position="641"/>
    </location>
</feature>
<name>A0AB73HI49_PEDPE</name>
<dbReference type="Pfam" id="PF03382">
    <property type="entry name" value="DUF285"/>
    <property type="match status" value="1"/>
</dbReference>
<evidence type="ECO:0000256" key="3">
    <source>
        <dbReference type="ARBA" id="ARBA00022729"/>
    </source>
</evidence>